<gene>
    <name evidence="7" type="ORF">HOLleu_02793</name>
</gene>
<sequence length="102" mass="11179">MKQSVSTISRSDPYDPKSINLAGTIHDIPYTFFIIASALVSMFCFPLIGVPGIFVSLEVKKRVEMGDFNGAKRWAIAAKFCIGAALVFGIVAYILIFVLGFR</sequence>
<evidence type="ECO:0000313" key="8">
    <source>
        <dbReference type="Proteomes" id="UP001152320"/>
    </source>
</evidence>
<dbReference type="Pfam" id="PF04505">
    <property type="entry name" value="CD225"/>
    <property type="match status" value="1"/>
</dbReference>
<feature type="transmembrane region" description="Helical" evidence="6">
    <location>
        <begin position="30"/>
        <end position="55"/>
    </location>
</feature>
<feature type="transmembrane region" description="Helical" evidence="6">
    <location>
        <begin position="76"/>
        <end position="101"/>
    </location>
</feature>
<evidence type="ECO:0000256" key="3">
    <source>
        <dbReference type="ARBA" id="ARBA00022692"/>
    </source>
</evidence>
<proteinExistence type="inferred from homology"/>
<comment type="caution">
    <text evidence="7">The sequence shown here is derived from an EMBL/GenBank/DDBJ whole genome shotgun (WGS) entry which is preliminary data.</text>
</comment>
<comment type="subcellular location">
    <subcellularLocation>
        <location evidence="1">Membrane</location>
    </subcellularLocation>
</comment>
<evidence type="ECO:0000313" key="7">
    <source>
        <dbReference type="EMBL" id="KAJ8049867.1"/>
    </source>
</evidence>
<dbReference type="InterPro" id="IPR007593">
    <property type="entry name" value="CD225/Dispanin_fam"/>
</dbReference>
<evidence type="ECO:0000256" key="5">
    <source>
        <dbReference type="ARBA" id="ARBA00023136"/>
    </source>
</evidence>
<keyword evidence="3 6" id="KW-0812">Transmembrane</keyword>
<keyword evidence="5 6" id="KW-0472">Membrane</keyword>
<evidence type="ECO:0008006" key="9">
    <source>
        <dbReference type="Google" id="ProtNLM"/>
    </source>
</evidence>
<name>A0A9Q1CQU7_HOLLE</name>
<evidence type="ECO:0000256" key="2">
    <source>
        <dbReference type="ARBA" id="ARBA00006843"/>
    </source>
</evidence>
<keyword evidence="8" id="KW-1185">Reference proteome</keyword>
<evidence type="ECO:0000256" key="6">
    <source>
        <dbReference type="SAM" id="Phobius"/>
    </source>
</evidence>
<protein>
    <recommendedName>
        <fullName evidence="9">CD225/dispanin family protein</fullName>
    </recommendedName>
</protein>
<dbReference type="GO" id="GO:0016020">
    <property type="term" value="C:membrane"/>
    <property type="evidence" value="ECO:0007669"/>
    <property type="project" value="UniProtKB-SubCell"/>
</dbReference>
<dbReference type="EMBL" id="JAIZAY010000001">
    <property type="protein sequence ID" value="KAJ8049867.1"/>
    <property type="molecule type" value="Genomic_DNA"/>
</dbReference>
<reference evidence="7" key="1">
    <citation type="submission" date="2021-10" db="EMBL/GenBank/DDBJ databases">
        <title>Tropical sea cucumber genome reveals ecological adaptation and Cuvierian tubules defense mechanism.</title>
        <authorList>
            <person name="Chen T."/>
        </authorList>
    </citation>
    <scope>NUCLEOTIDE SEQUENCE</scope>
    <source>
        <strain evidence="7">Nanhai2018</strain>
        <tissue evidence="7">Muscle</tissue>
    </source>
</reference>
<dbReference type="Proteomes" id="UP001152320">
    <property type="component" value="Chromosome 1"/>
</dbReference>
<organism evidence="7 8">
    <name type="scientific">Holothuria leucospilota</name>
    <name type="common">Black long sea cucumber</name>
    <name type="synonym">Mertensiothuria leucospilota</name>
    <dbReference type="NCBI Taxonomy" id="206669"/>
    <lineage>
        <taxon>Eukaryota</taxon>
        <taxon>Metazoa</taxon>
        <taxon>Echinodermata</taxon>
        <taxon>Eleutherozoa</taxon>
        <taxon>Echinozoa</taxon>
        <taxon>Holothuroidea</taxon>
        <taxon>Aspidochirotacea</taxon>
        <taxon>Aspidochirotida</taxon>
        <taxon>Holothuriidae</taxon>
        <taxon>Holothuria</taxon>
    </lineage>
</organism>
<comment type="similarity">
    <text evidence="2">Belongs to the CD225/Dispanin family.</text>
</comment>
<evidence type="ECO:0000256" key="1">
    <source>
        <dbReference type="ARBA" id="ARBA00004370"/>
    </source>
</evidence>
<keyword evidence="4 6" id="KW-1133">Transmembrane helix</keyword>
<dbReference type="AlphaFoldDB" id="A0A9Q1CQU7"/>
<evidence type="ECO:0000256" key="4">
    <source>
        <dbReference type="ARBA" id="ARBA00022989"/>
    </source>
</evidence>
<accession>A0A9Q1CQU7</accession>